<reference evidence="4" key="1">
    <citation type="submission" date="2021-07" db="EMBL/GenBank/DDBJ databases">
        <title>Aureisphaera sp. CAU 1614 isolated from sea sediment.</title>
        <authorList>
            <person name="Kim W."/>
        </authorList>
    </citation>
    <scope>NUCLEOTIDE SEQUENCE</scope>
    <source>
        <strain evidence="4">CAU 1614</strain>
    </source>
</reference>
<dbReference type="Pfam" id="PF08309">
    <property type="entry name" value="LVIVD"/>
    <property type="match status" value="1"/>
</dbReference>
<dbReference type="InterPro" id="IPR013211">
    <property type="entry name" value="LVIVD"/>
</dbReference>
<dbReference type="RefSeq" id="WP_219053355.1">
    <property type="nucleotide sequence ID" value="NZ_JAHWDP010000005.1"/>
</dbReference>
<dbReference type="PANTHER" id="PTHR38787:SF3">
    <property type="entry name" value="REGULATORY P DOMAIN-CONTAINING PROTEIN"/>
    <property type="match status" value="1"/>
</dbReference>
<dbReference type="InterPro" id="IPR027589">
    <property type="entry name" value="Choice_anch_B"/>
</dbReference>
<feature type="chain" id="PRO_5040849360" evidence="2">
    <location>
        <begin position="21"/>
        <end position="1068"/>
    </location>
</feature>
<sequence length="1068" mass="116048">MFKNLPYLALLFILPLQVFAQIPCSGGIINQAGTANDYPCSVLTYQSRISASAMGANEAQDSWGWTDPLNNKEYAIVALDNGTAFVDITNPTSPIYLARLNTHTGSSLWRDVKVYQNHAYIVSDSNGNHGVQIFDLTRLRTLTGSPVVTFTNSQVDGRLSLIGSAHNVIINEDTGFLYVLGAGTNGNNQRIFNLNSSLTNPPSVAILSAYGYCHDAQVVIYDGPDPDHQGKELFIGSFSGSDFLRILDVTNKASITQIGVIDYTNKYYTHQGWFTEDKRFFIVGDEVDEENIGFNTRTLVFDLQDLDNPVLHYTHYGSTPAIDHNGYVRDNRFYLANYSAGMRVMKVDGLYNTTPTMTEVAYMDTYVANSTAAFNGTWNVYPYFESGNLIMTGFGNAGVNGDGGLFIVRDPNYDNIDPVAVCQNIIATLDKTTGTVTIDALDVDGGSTDNIGIVSRSISGQTTFTCADVGSVFNVTLTVTDDYGHTDTCVATVTVEAETTTYLGAGTWTNGTPGIGSNAKISNDYNTSLGSIDACTCEIDAVRTLTIQADDYLKTEQDIIVNGTLIVEHQGNVVQTDPSASVIKNGTINVNVTSPNLRKRDFMIMGSPMTTESRSGVWNSSFIVLDFTPQNFLPHPNVPAGGTNFADDDGDWYNYHTGTLNPGEGYVNRPQSGYNDPTVPPTGRPFNFTYELGTLNNGNITYTNYNNGPAANPNGTPNMVANPYACAIDAASFMTANPGVGALYFWEHLTPPGTPLPVSNLRFDMDDISIFDGVTGLPAANDPGNAQGTAPNGIISTGQGFGIRTNGTAGSTGTITFNNTMRLTSGNNTLRGLGTVGEDLTPEKLLLEIREKTHGYGAFTAITFLESASDGLDENLDTNRLATIVSFYSHLDDGTGEFAIQTRGPFAKGKKIPLGFSSQIDETLEYEISLTNMEGLNLDSTTVYLYDHQENIITNLENDSYTFKSGKGVFHNRFTLLFKTERVLGPGETAIDSIDLFPNPTMKDINIFSPDAYLLNLEVFDLMGRKISQKIEETKNTYTLNLSGLNTGVYFIKIDTDKGSVTKKIIKK</sequence>
<evidence type="ECO:0000313" key="4">
    <source>
        <dbReference type="EMBL" id="MBW2938831.1"/>
    </source>
</evidence>
<organism evidence="4 5">
    <name type="scientific">Halomarinibacterium sedimenti</name>
    <dbReference type="NCBI Taxonomy" id="2857106"/>
    <lineage>
        <taxon>Bacteria</taxon>
        <taxon>Pseudomonadati</taxon>
        <taxon>Bacteroidota</taxon>
        <taxon>Flavobacteriia</taxon>
        <taxon>Flavobacteriales</taxon>
        <taxon>Flavobacteriaceae</taxon>
        <taxon>Halomarinibacterium</taxon>
    </lineage>
</organism>
<dbReference type="PANTHER" id="PTHR38787">
    <property type="entry name" value="REGULATORY P DOMAIN-CONTAINING PROTEIN"/>
    <property type="match status" value="1"/>
</dbReference>
<dbReference type="GO" id="GO:0005576">
    <property type="term" value="C:extracellular region"/>
    <property type="evidence" value="ECO:0007669"/>
    <property type="project" value="TreeGrafter"/>
</dbReference>
<dbReference type="NCBIfam" id="TIGR04312">
    <property type="entry name" value="choice_anch_B"/>
    <property type="match status" value="1"/>
</dbReference>
<feature type="signal peptide" evidence="2">
    <location>
        <begin position="1"/>
        <end position="20"/>
    </location>
</feature>
<proteinExistence type="predicted"/>
<protein>
    <submittedName>
        <fullName evidence="4">Choice-of-anchor B family protein</fullName>
    </submittedName>
</protein>
<name>A0A9X1FQP6_9FLAO</name>
<accession>A0A9X1FQP6</accession>
<comment type="caution">
    <text evidence="4">The sequence shown here is derived from an EMBL/GenBank/DDBJ whole genome shotgun (WGS) entry which is preliminary data.</text>
</comment>
<evidence type="ECO:0000256" key="2">
    <source>
        <dbReference type="SAM" id="SignalP"/>
    </source>
</evidence>
<gene>
    <name evidence="4" type="ORF">KXJ69_11980</name>
</gene>
<dbReference type="InterPro" id="IPR026444">
    <property type="entry name" value="Secre_tail"/>
</dbReference>
<evidence type="ECO:0000259" key="3">
    <source>
        <dbReference type="Pfam" id="PF18962"/>
    </source>
</evidence>
<dbReference type="AlphaFoldDB" id="A0A9X1FQP6"/>
<keyword evidence="1 2" id="KW-0732">Signal</keyword>
<evidence type="ECO:0000256" key="1">
    <source>
        <dbReference type="ARBA" id="ARBA00022729"/>
    </source>
</evidence>
<feature type="domain" description="Secretion system C-terminal sorting" evidence="3">
    <location>
        <begin position="996"/>
        <end position="1066"/>
    </location>
</feature>
<dbReference type="NCBIfam" id="TIGR04183">
    <property type="entry name" value="Por_Secre_tail"/>
    <property type="match status" value="1"/>
</dbReference>
<evidence type="ECO:0000313" key="5">
    <source>
        <dbReference type="Proteomes" id="UP001138686"/>
    </source>
</evidence>
<dbReference type="Pfam" id="PF18962">
    <property type="entry name" value="Por_Secre_tail"/>
    <property type="match status" value="1"/>
</dbReference>
<dbReference type="Proteomes" id="UP001138686">
    <property type="component" value="Unassembled WGS sequence"/>
</dbReference>
<dbReference type="EMBL" id="JAHWDP010000005">
    <property type="protein sequence ID" value="MBW2938831.1"/>
    <property type="molecule type" value="Genomic_DNA"/>
</dbReference>
<keyword evidence="5" id="KW-1185">Reference proteome</keyword>